<dbReference type="STRING" id="879819.A0A0J0XFL6"/>
<keyword evidence="1" id="KW-1133">Transmembrane helix</keyword>
<proteinExistence type="predicted"/>
<dbReference type="AlphaFoldDB" id="A0A0J0XFL6"/>
<accession>A0A0J0XFL6</accession>
<keyword evidence="3" id="KW-1185">Reference proteome</keyword>
<organism evidence="2 3">
    <name type="scientific">Cutaneotrichosporon oleaginosum</name>
    <dbReference type="NCBI Taxonomy" id="879819"/>
    <lineage>
        <taxon>Eukaryota</taxon>
        <taxon>Fungi</taxon>
        <taxon>Dikarya</taxon>
        <taxon>Basidiomycota</taxon>
        <taxon>Agaricomycotina</taxon>
        <taxon>Tremellomycetes</taxon>
        <taxon>Trichosporonales</taxon>
        <taxon>Trichosporonaceae</taxon>
        <taxon>Cutaneotrichosporon</taxon>
    </lineage>
</organism>
<evidence type="ECO:0000313" key="3">
    <source>
        <dbReference type="Proteomes" id="UP000053611"/>
    </source>
</evidence>
<keyword evidence="1" id="KW-0472">Membrane</keyword>
<sequence length="173" mass="18526">MNSAKRNQVRDTPYVKPPFIDVPMGRFLTYLSLGLLALASFYVWRITVWASEVGGYWNLMTGRRDTLVDVVQQEAAKASAREDKFSSVTSASAAGASSGRAARGAACPPCEVPDPSVESLVLQLADKLGVKPVELNAVIRPLLDPSAPQITAEPKADPNEPGILDVFGEALLD</sequence>
<gene>
    <name evidence="2" type="ORF">CC85DRAFT_250460</name>
</gene>
<dbReference type="OrthoDB" id="3199651at2759"/>
<protein>
    <submittedName>
        <fullName evidence="2">Uncharacterized protein</fullName>
    </submittedName>
</protein>
<dbReference type="Proteomes" id="UP000053611">
    <property type="component" value="Unassembled WGS sequence"/>
</dbReference>
<feature type="transmembrane region" description="Helical" evidence="1">
    <location>
        <begin position="27"/>
        <end position="44"/>
    </location>
</feature>
<evidence type="ECO:0000256" key="1">
    <source>
        <dbReference type="SAM" id="Phobius"/>
    </source>
</evidence>
<keyword evidence="1" id="KW-0812">Transmembrane</keyword>
<evidence type="ECO:0000313" key="2">
    <source>
        <dbReference type="EMBL" id="KLT39848.1"/>
    </source>
</evidence>
<dbReference type="GeneID" id="28981109"/>
<reference evidence="2 3" key="1">
    <citation type="submission" date="2015-03" db="EMBL/GenBank/DDBJ databases">
        <title>Genomics and transcriptomics of the oil-accumulating basidiomycete yeast T. oleaginosus allow insights into substrate utilization and the diverse evolutionary trajectories of mating systems in fungi.</title>
        <authorList>
            <consortium name="DOE Joint Genome Institute"/>
            <person name="Kourist R."/>
            <person name="Kracht O."/>
            <person name="Bracharz F."/>
            <person name="Lipzen A."/>
            <person name="Nolan M."/>
            <person name="Ohm R."/>
            <person name="Grigoriev I."/>
            <person name="Sun S."/>
            <person name="Heitman J."/>
            <person name="Bruck T."/>
            <person name="Nowrousian M."/>
        </authorList>
    </citation>
    <scope>NUCLEOTIDE SEQUENCE [LARGE SCALE GENOMIC DNA]</scope>
    <source>
        <strain evidence="2 3">IBC0246</strain>
    </source>
</reference>
<dbReference type="EMBL" id="KQ087247">
    <property type="protein sequence ID" value="KLT39848.1"/>
    <property type="molecule type" value="Genomic_DNA"/>
</dbReference>
<dbReference type="RefSeq" id="XP_018276339.1">
    <property type="nucleotide sequence ID" value="XM_018420506.1"/>
</dbReference>
<name>A0A0J0XFL6_9TREE</name>